<evidence type="ECO:0000313" key="1">
    <source>
        <dbReference type="EMBL" id="AFX98374.1"/>
    </source>
</evidence>
<keyword evidence="2" id="KW-1185">Reference proteome</keyword>
<dbReference type="HOGENOM" id="CLU_3286531_0_0_5"/>
<organism evidence="1 2">
    <name type="scientific">Candidatus Endolissoclinum faulkneri L2</name>
    <dbReference type="NCBI Taxonomy" id="1193729"/>
    <lineage>
        <taxon>Bacteria</taxon>
        <taxon>Pseudomonadati</taxon>
        <taxon>Pseudomonadota</taxon>
        <taxon>Alphaproteobacteria</taxon>
        <taxon>Rhodospirillales</taxon>
        <taxon>Rhodospirillaceae</taxon>
        <taxon>Candidatus Endolissoclinum</taxon>
    </lineage>
</organism>
<protein>
    <submittedName>
        <fullName evidence="1">Uncharacterized protein</fullName>
    </submittedName>
</protein>
<reference evidence="1 2" key="1">
    <citation type="journal article" date="2012" name="Proc. Natl. Acad. Sci. U.S.A.">
        <title>Genome streamlining and chemical defense in a coral reef symbiosis.</title>
        <authorList>
            <person name="Kwan J.C."/>
            <person name="Donia M.S."/>
            <person name="Han A.W."/>
            <person name="Hirose E."/>
            <person name="Haygood M.G."/>
            <person name="Schmidt E.W."/>
        </authorList>
    </citation>
    <scope>NUCLEOTIDE SEQUENCE [LARGE SCALE GENOMIC DNA]</scope>
    <source>
        <strain evidence="1 2">L2</strain>
    </source>
</reference>
<evidence type="ECO:0000313" key="2">
    <source>
        <dbReference type="Proteomes" id="UP000010077"/>
    </source>
</evidence>
<sequence length="40" mass="4883">MQCIMFTLNKLQTILLFINTIIFNHLLVDYSEYYTKNLIR</sequence>
<dbReference type="AlphaFoldDB" id="K7YP64"/>
<dbReference type="EMBL" id="CP003539">
    <property type="protein sequence ID" value="AFX98374.1"/>
    <property type="molecule type" value="Genomic_DNA"/>
</dbReference>
<accession>K7YP64</accession>
<proteinExistence type="predicted"/>
<name>K7YP64_9PROT</name>
<gene>
    <name evidence="1" type="ORF">A1OE_171</name>
</gene>
<dbReference type="KEGG" id="thal:A1OE_171"/>
<dbReference type="Proteomes" id="UP000010077">
    <property type="component" value="Chromosome"/>
</dbReference>